<feature type="region of interest" description="Disordered" evidence="2">
    <location>
        <begin position="813"/>
        <end position="895"/>
    </location>
</feature>
<evidence type="ECO:0000256" key="1">
    <source>
        <dbReference type="PROSITE-ProRule" id="PRU00023"/>
    </source>
</evidence>
<protein>
    <recommendedName>
        <fullName evidence="3">Dilute domain-containing protein</fullName>
    </recommendedName>
</protein>
<comment type="caution">
    <text evidence="4">The sequence shown here is derived from an EMBL/GenBank/DDBJ whole genome shotgun (WGS) entry which is preliminary data.</text>
</comment>
<dbReference type="Proteomes" id="UP000807469">
    <property type="component" value="Unassembled WGS sequence"/>
</dbReference>
<feature type="region of interest" description="Disordered" evidence="2">
    <location>
        <begin position="668"/>
        <end position="689"/>
    </location>
</feature>
<dbReference type="InterPro" id="IPR002710">
    <property type="entry name" value="Dilute_dom"/>
</dbReference>
<dbReference type="PROSITE" id="PS51126">
    <property type="entry name" value="DILUTE"/>
    <property type="match status" value="1"/>
</dbReference>
<dbReference type="InterPro" id="IPR002110">
    <property type="entry name" value="Ankyrin_rpt"/>
</dbReference>
<dbReference type="Pfam" id="PF12796">
    <property type="entry name" value="Ank_2"/>
    <property type="match status" value="1"/>
</dbReference>
<evidence type="ECO:0000259" key="3">
    <source>
        <dbReference type="PROSITE" id="PS51126"/>
    </source>
</evidence>
<reference evidence="4" key="1">
    <citation type="submission" date="2020-11" db="EMBL/GenBank/DDBJ databases">
        <authorList>
            <consortium name="DOE Joint Genome Institute"/>
            <person name="Ahrendt S."/>
            <person name="Riley R."/>
            <person name="Andreopoulos W."/>
            <person name="Labutti K."/>
            <person name="Pangilinan J."/>
            <person name="Ruiz-Duenas F.J."/>
            <person name="Barrasa J.M."/>
            <person name="Sanchez-Garcia M."/>
            <person name="Camarero S."/>
            <person name="Miyauchi S."/>
            <person name="Serrano A."/>
            <person name="Linde D."/>
            <person name="Babiker R."/>
            <person name="Drula E."/>
            <person name="Ayuso-Fernandez I."/>
            <person name="Pacheco R."/>
            <person name="Padilla G."/>
            <person name="Ferreira P."/>
            <person name="Barriuso J."/>
            <person name="Kellner H."/>
            <person name="Castanera R."/>
            <person name="Alfaro M."/>
            <person name="Ramirez L."/>
            <person name="Pisabarro A.G."/>
            <person name="Kuo A."/>
            <person name="Tritt A."/>
            <person name="Lipzen A."/>
            <person name="He G."/>
            <person name="Yan M."/>
            <person name="Ng V."/>
            <person name="Cullen D."/>
            <person name="Martin F."/>
            <person name="Rosso M.-N."/>
            <person name="Henrissat B."/>
            <person name="Hibbett D."/>
            <person name="Martinez A.T."/>
            <person name="Grigoriev I.V."/>
        </authorList>
    </citation>
    <scope>NUCLEOTIDE SEQUENCE</scope>
    <source>
        <strain evidence="4">CIRM-BRFM 674</strain>
    </source>
</reference>
<feature type="domain" description="Dilute" evidence="3">
    <location>
        <begin position="316"/>
        <end position="649"/>
    </location>
</feature>
<feature type="repeat" description="ANK" evidence="1">
    <location>
        <begin position="124"/>
        <end position="156"/>
    </location>
</feature>
<dbReference type="Pfam" id="PF01843">
    <property type="entry name" value="DIL"/>
    <property type="match status" value="1"/>
</dbReference>
<dbReference type="SUPFAM" id="SSF48403">
    <property type="entry name" value="Ankyrin repeat"/>
    <property type="match status" value="1"/>
</dbReference>
<name>A0A9P5Z5I5_9AGAR</name>
<accession>A0A9P5Z5I5</accession>
<dbReference type="EMBL" id="MU155185">
    <property type="protein sequence ID" value="KAF9481033.1"/>
    <property type="molecule type" value="Genomic_DNA"/>
</dbReference>
<dbReference type="InterPro" id="IPR037986">
    <property type="entry name" value="Myo5p-like_CBD_DIL"/>
</dbReference>
<evidence type="ECO:0000313" key="4">
    <source>
        <dbReference type="EMBL" id="KAF9481033.1"/>
    </source>
</evidence>
<dbReference type="SMART" id="SM01132">
    <property type="entry name" value="DIL"/>
    <property type="match status" value="1"/>
</dbReference>
<dbReference type="OrthoDB" id="426293at2759"/>
<feature type="compositionally biased region" description="Low complexity" evidence="2">
    <location>
        <begin position="449"/>
        <end position="461"/>
    </location>
</feature>
<dbReference type="PANTHER" id="PTHR16027:SF6">
    <property type="entry name" value="DILUTE DOMAIN-CONTAINING PROTEIN"/>
    <property type="match status" value="1"/>
</dbReference>
<feature type="region of interest" description="Disordered" evidence="2">
    <location>
        <begin position="229"/>
        <end position="253"/>
    </location>
</feature>
<feature type="compositionally biased region" description="Polar residues" evidence="2">
    <location>
        <begin position="673"/>
        <end position="689"/>
    </location>
</feature>
<dbReference type="AlphaFoldDB" id="A0A9P5Z5I5"/>
<feature type="compositionally biased region" description="Pro residues" evidence="2">
    <location>
        <begin position="438"/>
        <end position="448"/>
    </location>
</feature>
<dbReference type="InterPro" id="IPR036770">
    <property type="entry name" value="Ankyrin_rpt-contain_sf"/>
</dbReference>
<dbReference type="PANTHER" id="PTHR16027">
    <property type="entry name" value="DILUTE DOMAIN-CONTAINING PROTEIN YPR089W"/>
    <property type="match status" value="1"/>
</dbReference>
<dbReference type="InterPro" id="IPR052072">
    <property type="entry name" value="Vascular_dev_regulator"/>
</dbReference>
<organism evidence="4 5">
    <name type="scientific">Pholiota conissans</name>
    <dbReference type="NCBI Taxonomy" id="109636"/>
    <lineage>
        <taxon>Eukaryota</taxon>
        <taxon>Fungi</taxon>
        <taxon>Dikarya</taxon>
        <taxon>Basidiomycota</taxon>
        <taxon>Agaricomycotina</taxon>
        <taxon>Agaricomycetes</taxon>
        <taxon>Agaricomycetidae</taxon>
        <taxon>Agaricales</taxon>
        <taxon>Agaricineae</taxon>
        <taxon>Strophariaceae</taxon>
        <taxon>Pholiota</taxon>
    </lineage>
</organism>
<keyword evidence="1" id="KW-0040">ANK repeat</keyword>
<feature type="compositionally biased region" description="Polar residues" evidence="2">
    <location>
        <begin position="882"/>
        <end position="895"/>
    </location>
</feature>
<dbReference type="GO" id="GO:0051020">
    <property type="term" value="F:GTPase binding"/>
    <property type="evidence" value="ECO:0007669"/>
    <property type="project" value="TreeGrafter"/>
</dbReference>
<dbReference type="PROSITE" id="PS50088">
    <property type="entry name" value="ANK_REPEAT"/>
    <property type="match status" value="1"/>
</dbReference>
<keyword evidence="5" id="KW-1185">Reference proteome</keyword>
<sequence>MQAPAAQPIDLSPEPDLHPLYPTIAQISQQISSDSGLHPSQKAELVAHCLTRACAFGDISVVQYLLMDPQAQAHVDLGLQDDDGVGLISLTIHGFVGDSDRDVEREECVRLLVSQGADMTADKAGWTPLHYAAILSPPTLVSYLMTHGCSPFALTERKLTPLDIITAHSMLPGKEDVALLLEESMRGQGWTGGRMEERRRLLEQRVKRKSRKREIREDVGKALGVAPDWWRKNSDSEDSGDDSDEDEEVDENVYTPHPDYSSMLVFSPPLLAQILESVITNYKPAFKDATPANTLYMLARFAALTCDHTWLEDLIISATDTIEDTFFSRAEDLSCLVFWLYNSTLWLHLLECDASINEACEMLGSFEIIEEVINSVFVFIIRYAERRIDQLLDAAILSYTPMASEFEAVQFESEWSFLRPFSGKKKPPPSPGRGMTPGTPPTPSPNHPISPTTSQSTISTSASRGFSSLRESVNRARGQSSATPISSIFQDATSQAQPSSLDLTSFLTSLHTLLMLSDINPVIITQLWSQVMYWTSCEIFNRVITRKKYICRSRAIQISMNLGAIEEWIDEMGIPPGIQSHFAPVKDLLNWLQCLSSISEFPDLVATIQTMKHINPLQMRRAVRDYKYEINEGRMTEECIQYLTQLQKDWERHRVKLGVEAIRKERERGREGSISSGMNDASSVSGDAPSIVSSLETTSQLSIDTLFDRTTDVSHWEPIHPPQALGELLDSRYMMPLLFPSDPRLLSAVPGKKAIFDDGKRISLQSFSSSSDKSIGRSTVPSVSLPWVSRNRKVRKVDVGTLQWVDGIRSASRWGRPVAPDYDPEDEDGPLRPPSAMSTVDADGDPTIKINTHITPFTRKPSGRAKPRQSMGETTPVDASFDTHQIHTSNPHQAQ</sequence>
<evidence type="ECO:0000256" key="2">
    <source>
        <dbReference type="SAM" id="MobiDB-lite"/>
    </source>
</evidence>
<proteinExistence type="predicted"/>
<evidence type="ECO:0000313" key="5">
    <source>
        <dbReference type="Proteomes" id="UP000807469"/>
    </source>
</evidence>
<dbReference type="Gene3D" id="1.25.40.20">
    <property type="entry name" value="Ankyrin repeat-containing domain"/>
    <property type="match status" value="1"/>
</dbReference>
<feature type="compositionally biased region" description="Acidic residues" evidence="2">
    <location>
        <begin position="236"/>
        <end position="251"/>
    </location>
</feature>
<gene>
    <name evidence="4" type="ORF">BDN70DRAFT_804202</name>
</gene>
<dbReference type="CDD" id="cd15473">
    <property type="entry name" value="Myo5p-like_CBD_DIL_ANK"/>
    <property type="match status" value="1"/>
</dbReference>
<feature type="region of interest" description="Disordered" evidence="2">
    <location>
        <begin position="420"/>
        <end position="461"/>
    </location>
</feature>